<gene>
    <name evidence="1" type="ORF">S01H1_04305</name>
</gene>
<evidence type="ECO:0000313" key="1">
    <source>
        <dbReference type="EMBL" id="GAF83744.1"/>
    </source>
</evidence>
<name>X0SRN6_9ZZZZ</name>
<proteinExistence type="predicted"/>
<comment type="caution">
    <text evidence="1">The sequence shown here is derived from an EMBL/GenBank/DDBJ whole genome shotgun (WGS) entry which is preliminary data.</text>
</comment>
<sequence length="323" mass="38711">MMEFTNPTLEWYKSVSAKYNLTPRCPFANIYKCPKYYDSLYLLEGTGATSMTDEDIKKLNRYWEEKKLKFGLKEEMPGIVRKNDEFTSLHNFCPEATFLRFRYFASHLSEFANEIDRDIKHKELEKRNIDTDDWRWYFQYLTTQHYTDCLFYSILLKNPIDQKSGINEIELTDSQREDYKKYKYKCYYKINIIGKNEDLKQENYIEIDDNGIELGKHNFIFFVKLAIELTRNNEGWVNIESFVQKIDLTFTGIYQLIGRLRENLMKIKALDNNSVKKLIENKKSGLYRISTHPDFITYNKEKLLNHKDPQIRKLAEELPNKDK</sequence>
<protein>
    <submittedName>
        <fullName evidence="1">Uncharacterized protein</fullName>
    </submittedName>
</protein>
<dbReference type="AlphaFoldDB" id="X0SRN6"/>
<dbReference type="EMBL" id="BARS01002281">
    <property type="protein sequence ID" value="GAF83744.1"/>
    <property type="molecule type" value="Genomic_DNA"/>
</dbReference>
<reference evidence="1" key="1">
    <citation type="journal article" date="2014" name="Front. Microbiol.">
        <title>High frequency of phylogenetically diverse reductive dehalogenase-homologous genes in deep subseafloor sedimentary metagenomes.</title>
        <authorList>
            <person name="Kawai M."/>
            <person name="Futagami T."/>
            <person name="Toyoda A."/>
            <person name="Takaki Y."/>
            <person name="Nishi S."/>
            <person name="Hori S."/>
            <person name="Arai W."/>
            <person name="Tsubouchi T."/>
            <person name="Morono Y."/>
            <person name="Uchiyama I."/>
            <person name="Ito T."/>
            <person name="Fujiyama A."/>
            <person name="Inagaki F."/>
            <person name="Takami H."/>
        </authorList>
    </citation>
    <scope>NUCLEOTIDE SEQUENCE</scope>
    <source>
        <strain evidence="1">Expedition CK06-06</strain>
    </source>
</reference>
<accession>X0SRN6</accession>
<organism evidence="1">
    <name type="scientific">marine sediment metagenome</name>
    <dbReference type="NCBI Taxonomy" id="412755"/>
    <lineage>
        <taxon>unclassified sequences</taxon>
        <taxon>metagenomes</taxon>
        <taxon>ecological metagenomes</taxon>
    </lineage>
</organism>